<evidence type="ECO:0000256" key="2">
    <source>
        <dbReference type="PIRSR" id="PIRSR018249-2"/>
    </source>
</evidence>
<evidence type="ECO:0000259" key="3">
    <source>
        <dbReference type="Pfam" id="PF13649"/>
    </source>
</evidence>
<feature type="binding site" evidence="2">
    <location>
        <position position="82"/>
    </location>
    <ligand>
        <name>S-adenosyl-L-methionine</name>
        <dbReference type="ChEBI" id="CHEBI:59789"/>
    </ligand>
</feature>
<dbReference type="Pfam" id="PF21302">
    <property type="entry name" value="Zn_ribbon_RlmA"/>
    <property type="match status" value="1"/>
</dbReference>
<feature type="binding site" evidence="1">
    <location>
        <position position="44"/>
    </location>
    <ligand>
        <name>Zn(2+)</name>
        <dbReference type="ChEBI" id="CHEBI:29105"/>
    </ligand>
</feature>
<dbReference type="CDD" id="cd02440">
    <property type="entry name" value="AdoMet_MTases"/>
    <property type="match status" value="1"/>
</dbReference>
<evidence type="ECO:0000313" key="5">
    <source>
        <dbReference type="EMBL" id="EUJ27068.1"/>
    </source>
</evidence>
<protein>
    <submittedName>
        <fullName evidence="5">rRNA (Guanine-N1-)-methyltransferase</fullName>
    </submittedName>
</protein>
<keyword evidence="1" id="KW-0862">Zinc</keyword>
<feature type="domain" description="23S rRNA (guanine(745)-N(1))-methyltransferase N-terminal" evidence="4">
    <location>
        <begin position="21"/>
        <end position="58"/>
    </location>
</feature>
<feature type="domain" description="Methyltransferase" evidence="3">
    <location>
        <begin position="101"/>
        <end position="185"/>
    </location>
</feature>
<feature type="binding site" evidence="1">
    <location>
        <position position="40"/>
    </location>
    <ligand>
        <name>Zn(2+)</name>
        <dbReference type="ChEBI" id="CHEBI:29105"/>
    </ligand>
</feature>
<accession>A0A829R406</accession>
<organism evidence="5 6">
    <name type="scientific">Listeria grayi FSL F6-1183</name>
    <dbReference type="NCBI Taxonomy" id="1265827"/>
    <lineage>
        <taxon>Bacteria</taxon>
        <taxon>Bacillati</taxon>
        <taxon>Bacillota</taxon>
        <taxon>Bacilli</taxon>
        <taxon>Bacillales</taxon>
        <taxon>Listeriaceae</taxon>
        <taxon>Listeria</taxon>
    </lineage>
</organism>
<dbReference type="EMBL" id="AODG01000013">
    <property type="protein sequence ID" value="EUJ27068.1"/>
    <property type="molecule type" value="Genomic_DNA"/>
</dbReference>
<proteinExistence type="predicted"/>
<keyword evidence="1" id="KW-0479">Metal-binding</keyword>
<reference evidence="5 6" key="1">
    <citation type="submission" date="2012-12" db="EMBL/GenBank/DDBJ databases">
        <title>Novel taxa of Listeriaceae from agricultural environments in the United States.</title>
        <authorList>
            <person name="den Bakker H.C."/>
            <person name="Allred A."/>
            <person name="Warchocki S."/>
            <person name="Wright E.M."/>
            <person name="Burrell A."/>
            <person name="Nightingale K.K."/>
            <person name="Kephart D."/>
            <person name="Wiedmann M."/>
        </authorList>
    </citation>
    <scope>NUCLEOTIDE SEQUENCE [LARGE SCALE GENOMIC DNA]</scope>
    <source>
        <strain evidence="5 6">FSL F6-1183</strain>
    </source>
</reference>
<sequence>MNRLSKLAAAKQLLAAHLSLYQCPLCKTSFHTNDAGSFVCEQGHQFDVSKPGYLYLLAHGNKTKYDKVLFEARHRIAEAGFFQGLTQRLTELLETLPHGVVLDAGSGEGSQLAAIKQLMGEEYTYIGVDIAKEGIKQAARDFSDILWAVADLANSPFASRSVDVILNILSPSNYEEFARILKPGGYLLKVVPETDYLQELRQFDPRLQESYSNQEVLDRFRASFEWISSERLTYTAELPPERVPDLLTMTPLGWHLKAEDKEALLTQTTYTVDYRILVGKAK</sequence>
<dbReference type="AlphaFoldDB" id="A0A829R406"/>
<gene>
    <name evidence="5" type="ORF">LMUR_11237</name>
</gene>
<keyword evidence="2" id="KW-0949">S-adenosyl-L-methionine</keyword>
<feature type="binding site" evidence="1">
    <location>
        <position position="23"/>
    </location>
    <ligand>
        <name>Zn(2+)</name>
        <dbReference type="ChEBI" id="CHEBI:29105"/>
    </ligand>
</feature>
<dbReference type="Gene3D" id="3.40.50.150">
    <property type="entry name" value="Vaccinia Virus protein VP39"/>
    <property type="match status" value="1"/>
</dbReference>
<dbReference type="Pfam" id="PF13649">
    <property type="entry name" value="Methyltransf_25"/>
    <property type="match status" value="1"/>
</dbReference>
<dbReference type="GO" id="GO:0008168">
    <property type="term" value="F:methyltransferase activity"/>
    <property type="evidence" value="ECO:0007669"/>
    <property type="project" value="UniProtKB-KW"/>
</dbReference>
<name>A0A829R406_LISGR</name>
<comment type="caution">
    <text evidence="5">The sequence shown here is derived from an EMBL/GenBank/DDBJ whole genome shotgun (WGS) entry which is preliminary data.</text>
</comment>
<dbReference type="InterPro" id="IPR016718">
    <property type="entry name" value="rRNA_m1G-MeTrfase_A_prd"/>
</dbReference>
<evidence type="ECO:0000313" key="6">
    <source>
        <dbReference type="Proteomes" id="UP000019251"/>
    </source>
</evidence>
<keyword evidence="5" id="KW-0489">Methyltransferase</keyword>
<dbReference type="Proteomes" id="UP000019251">
    <property type="component" value="Unassembled WGS sequence"/>
</dbReference>
<feature type="binding site" evidence="2">
    <location>
        <position position="196"/>
    </location>
    <ligand>
        <name>S-adenosyl-L-methionine</name>
        <dbReference type="ChEBI" id="CHEBI:59789"/>
    </ligand>
</feature>
<evidence type="ECO:0000259" key="4">
    <source>
        <dbReference type="Pfam" id="PF21302"/>
    </source>
</evidence>
<dbReference type="SUPFAM" id="SSF53335">
    <property type="entry name" value="S-adenosyl-L-methionine-dependent methyltransferases"/>
    <property type="match status" value="1"/>
</dbReference>
<dbReference type="GO" id="GO:0046872">
    <property type="term" value="F:metal ion binding"/>
    <property type="evidence" value="ECO:0007669"/>
    <property type="project" value="UniProtKB-KW"/>
</dbReference>
<dbReference type="PIRSF" id="PIRSF018249">
    <property type="entry name" value="MyrA_prd"/>
    <property type="match status" value="1"/>
</dbReference>
<dbReference type="InterPro" id="IPR048647">
    <property type="entry name" value="RlmA_N"/>
</dbReference>
<dbReference type="InterPro" id="IPR029063">
    <property type="entry name" value="SAM-dependent_MTases_sf"/>
</dbReference>
<dbReference type="InterPro" id="IPR041698">
    <property type="entry name" value="Methyltransf_25"/>
</dbReference>
<feature type="binding site" evidence="1">
    <location>
        <position position="26"/>
    </location>
    <ligand>
        <name>Zn(2+)</name>
        <dbReference type="ChEBI" id="CHEBI:29105"/>
    </ligand>
</feature>
<dbReference type="RefSeq" id="WP_036107022.1">
    <property type="nucleotide sequence ID" value="NZ_AODG01000013.1"/>
</dbReference>
<evidence type="ECO:0000256" key="1">
    <source>
        <dbReference type="PIRSR" id="PIRSR018249-1"/>
    </source>
</evidence>
<dbReference type="GO" id="GO:0032259">
    <property type="term" value="P:methylation"/>
    <property type="evidence" value="ECO:0007669"/>
    <property type="project" value="UniProtKB-KW"/>
</dbReference>
<keyword evidence="5" id="KW-0808">Transferase</keyword>
<feature type="binding site" evidence="2">
    <location>
        <begin position="108"/>
        <end position="109"/>
    </location>
    <ligand>
        <name>S-adenosyl-L-methionine</name>
        <dbReference type="ChEBI" id="CHEBI:59789"/>
    </ligand>
</feature>